<keyword evidence="9" id="KW-1185">Reference proteome</keyword>
<name>A0A5J4LGX2_9ACTN</name>
<dbReference type="InterPro" id="IPR013786">
    <property type="entry name" value="AcylCoA_DH/ox_N"/>
</dbReference>
<sequence length="385" mass="39577">MTTSPRTAAGPGSADTGLLYSDVEDDLRKELRTLLTDRCPAADLPARVEAEQPHDTGLWTALAAELGVTGLPVPMERGGAGAGWRETAVVLEELGRAAAPVPYLASSVLATAALLAAGDGRLLPEVASGDRIAALAVPFSSPPDLPFPDTVRYADGGLSGTVTSVAGARSADVLLVPASGGDGPGLYAVDTAAVGHTVRRTARCSLDLTRPLADVALHAAPATALATGDEAGRLLRRALTTGAALLASEQLGVAQWCLSTTVAYVRERHQFARPVGSFQAVKHRLADLWTLVMQARAVARHAVAALDSGTADPAPEAALAKAFVSEVVVEAAETALQLHGGIGFTWEHPVHVYLKRAKSSALALGTADRHRAALAHLVDLPAAGA</sequence>
<evidence type="ECO:0000259" key="6">
    <source>
        <dbReference type="Pfam" id="PF00441"/>
    </source>
</evidence>
<dbReference type="GO" id="GO:0003995">
    <property type="term" value="F:acyl-CoA dehydrogenase activity"/>
    <property type="evidence" value="ECO:0007669"/>
    <property type="project" value="TreeGrafter"/>
</dbReference>
<dbReference type="Proteomes" id="UP000325598">
    <property type="component" value="Unassembled WGS sequence"/>
</dbReference>
<evidence type="ECO:0000256" key="2">
    <source>
        <dbReference type="ARBA" id="ARBA00009347"/>
    </source>
</evidence>
<dbReference type="Gene3D" id="2.40.110.10">
    <property type="entry name" value="Butyryl-CoA Dehydrogenase, subunit A, domain 2"/>
    <property type="match status" value="1"/>
</dbReference>
<feature type="domain" description="Acyl-CoA dehydrogenase/oxidase N-terminal" evidence="7">
    <location>
        <begin position="24"/>
        <end position="129"/>
    </location>
</feature>
<comment type="caution">
    <text evidence="8">The sequence shown here is derived from an EMBL/GenBank/DDBJ whole genome shotgun (WGS) entry which is preliminary data.</text>
</comment>
<dbReference type="RefSeq" id="WP_086719283.1">
    <property type="nucleotide sequence ID" value="NZ_BLAG01000007.1"/>
</dbReference>
<evidence type="ECO:0000313" key="9">
    <source>
        <dbReference type="Proteomes" id="UP000325598"/>
    </source>
</evidence>
<protein>
    <submittedName>
        <fullName evidence="8">Acyl-CoA dehydrogenase</fullName>
    </submittedName>
</protein>
<dbReference type="InterPro" id="IPR009100">
    <property type="entry name" value="AcylCoA_DH/oxidase_NM_dom_sf"/>
</dbReference>
<feature type="domain" description="Acyl-CoA dehydrogenase/oxidase C-terminal" evidence="6">
    <location>
        <begin position="235"/>
        <end position="375"/>
    </location>
</feature>
<organism evidence="8 9">
    <name type="scientific">Streptomyces angustmyceticus</name>
    <dbReference type="NCBI Taxonomy" id="285578"/>
    <lineage>
        <taxon>Bacteria</taxon>
        <taxon>Bacillati</taxon>
        <taxon>Actinomycetota</taxon>
        <taxon>Actinomycetes</taxon>
        <taxon>Kitasatosporales</taxon>
        <taxon>Streptomycetaceae</taxon>
        <taxon>Streptomyces</taxon>
    </lineage>
</organism>
<keyword evidence="5" id="KW-0560">Oxidoreductase</keyword>
<dbReference type="AlphaFoldDB" id="A0A5J4LGX2"/>
<evidence type="ECO:0000256" key="5">
    <source>
        <dbReference type="ARBA" id="ARBA00023002"/>
    </source>
</evidence>
<accession>A0A5J4LGX2</accession>
<evidence type="ECO:0000256" key="3">
    <source>
        <dbReference type="ARBA" id="ARBA00022630"/>
    </source>
</evidence>
<dbReference type="CDD" id="cd00567">
    <property type="entry name" value="ACAD"/>
    <property type="match status" value="1"/>
</dbReference>
<dbReference type="GO" id="GO:0050660">
    <property type="term" value="F:flavin adenine dinucleotide binding"/>
    <property type="evidence" value="ECO:0007669"/>
    <property type="project" value="InterPro"/>
</dbReference>
<keyword evidence="3" id="KW-0285">Flavoprotein</keyword>
<dbReference type="OrthoDB" id="8677713at2"/>
<keyword evidence="4" id="KW-0274">FAD</keyword>
<dbReference type="InterPro" id="IPR009075">
    <property type="entry name" value="AcylCo_DH/oxidase_C"/>
</dbReference>
<dbReference type="PANTHER" id="PTHR43884:SF20">
    <property type="entry name" value="ACYL-COA DEHYDROGENASE FADE28"/>
    <property type="match status" value="1"/>
</dbReference>
<dbReference type="SUPFAM" id="SSF47203">
    <property type="entry name" value="Acyl-CoA dehydrogenase C-terminal domain-like"/>
    <property type="match status" value="1"/>
</dbReference>
<evidence type="ECO:0000256" key="4">
    <source>
        <dbReference type="ARBA" id="ARBA00022827"/>
    </source>
</evidence>
<dbReference type="PANTHER" id="PTHR43884">
    <property type="entry name" value="ACYL-COA DEHYDROGENASE"/>
    <property type="match status" value="1"/>
</dbReference>
<dbReference type="InterPro" id="IPR037069">
    <property type="entry name" value="AcylCoA_DH/ox_N_sf"/>
</dbReference>
<dbReference type="Pfam" id="PF02771">
    <property type="entry name" value="Acyl-CoA_dh_N"/>
    <property type="match status" value="1"/>
</dbReference>
<evidence type="ECO:0000256" key="1">
    <source>
        <dbReference type="ARBA" id="ARBA00001974"/>
    </source>
</evidence>
<dbReference type="Gene3D" id="1.10.540.10">
    <property type="entry name" value="Acyl-CoA dehydrogenase/oxidase, N-terminal domain"/>
    <property type="match status" value="1"/>
</dbReference>
<dbReference type="InterPro" id="IPR046373">
    <property type="entry name" value="Acyl-CoA_Oxase/DH_mid-dom_sf"/>
</dbReference>
<proteinExistence type="inferred from homology"/>
<comment type="similarity">
    <text evidence="2">Belongs to the acyl-CoA dehydrogenase family.</text>
</comment>
<dbReference type="Gene3D" id="1.20.140.10">
    <property type="entry name" value="Butyryl-CoA Dehydrogenase, subunit A, domain 3"/>
    <property type="match status" value="1"/>
</dbReference>
<dbReference type="EMBL" id="BLAG01000007">
    <property type="protein sequence ID" value="GES29918.1"/>
    <property type="molecule type" value="Genomic_DNA"/>
</dbReference>
<comment type="cofactor">
    <cofactor evidence="1">
        <name>FAD</name>
        <dbReference type="ChEBI" id="CHEBI:57692"/>
    </cofactor>
</comment>
<evidence type="ECO:0000259" key="7">
    <source>
        <dbReference type="Pfam" id="PF02771"/>
    </source>
</evidence>
<reference evidence="8 9" key="1">
    <citation type="submission" date="2019-10" db="EMBL/GenBank/DDBJ databases">
        <title>Whole genome shotgun sequence of Streptomyces angustmyceticus NBRC 3934.</title>
        <authorList>
            <person name="Hosoyama A."/>
            <person name="Ichikawa N."/>
            <person name="Kimura A."/>
            <person name="Kitahashi Y."/>
            <person name="Komaki H."/>
            <person name="Uohara A."/>
        </authorList>
    </citation>
    <scope>NUCLEOTIDE SEQUENCE [LARGE SCALE GENOMIC DNA]</scope>
    <source>
        <strain evidence="8 9">NBRC 3934</strain>
    </source>
</reference>
<dbReference type="SUPFAM" id="SSF56645">
    <property type="entry name" value="Acyl-CoA dehydrogenase NM domain-like"/>
    <property type="match status" value="1"/>
</dbReference>
<dbReference type="Pfam" id="PF00441">
    <property type="entry name" value="Acyl-CoA_dh_1"/>
    <property type="match status" value="1"/>
</dbReference>
<dbReference type="InterPro" id="IPR036250">
    <property type="entry name" value="AcylCo_DH-like_C"/>
</dbReference>
<dbReference type="GeneID" id="96755709"/>
<gene>
    <name evidence="8" type="ORF">San01_24050</name>
</gene>
<evidence type="ECO:0000313" key="8">
    <source>
        <dbReference type="EMBL" id="GES29918.1"/>
    </source>
</evidence>